<dbReference type="PANTHER" id="PTHR13260:SF0">
    <property type="entry name" value="ANAPHASE-PROMOTING COMPLEX SUBUNIT 4"/>
    <property type="match status" value="1"/>
</dbReference>
<evidence type="ECO:0000256" key="5">
    <source>
        <dbReference type="ARBA" id="ARBA00023306"/>
    </source>
</evidence>
<gene>
    <name evidence="9" type="ORF">SmJEL517_g00432</name>
</gene>
<dbReference type="STRING" id="1806994.A0A507CHR6"/>
<feature type="compositionally biased region" description="Polar residues" evidence="6">
    <location>
        <begin position="240"/>
        <end position="254"/>
    </location>
</feature>
<feature type="region of interest" description="Disordered" evidence="6">
    <location>
        <begin position="750"/>
        <end position="780"/>
    </location>
</feature>
<dbReference type="InterPro" id="IPR024789">
    <property type="entry name" value="APC4"/>
</dbReference>
<keyword evidence="10" id="KW-1185">Reference proteome</keyword>
<evidence type="ECO:0000259" key="7">
    <source>
        <dbReference type="Pfam" id="PF12894"/>
    </source>
</evidence>
<dbReference type="GO" id="GO:0051301">
    <property type="term" value="P:cell division"/>
    <property type="evidence" value="ECO:0007669"/>
    <property type="project" value="UniProtKB-KW"/>
</dbReference>
<feature type="compositionally biased region" description="Acidic residues" evidence="6">
    <location>
        <begin position="758"/>
        <end position="780"/>
    </location>
</feature>
<proteinExistence type="predicted"/>
<dbReference type="InterPro" id="IPR015943">
    <property type="entry name" value="WD40/YVTN_repeat-like_dom_sf"/>
</dbReference>
<dbReference type="Pfam" id="PF12894">
    <property type="entry name" value="ANAPC4_WD40"/>
    <property type="match status" value="1"/>
</dbReference>
<dbReference type="GO" id="GO:0034399">
    <property type="term" value="C:nuclear periphery"/>
    <property type="evidence" value="ECO:0007669"/>
    <property type="project" value="TreeGrafter"/>
</dbReference>
<dbReference type="InterPro" id="IPR036322">
    <property type="entry name" value="WD40_repeat_dom_sf"/>
</dbReference>
<keyword evidence="4" id="KW-0833">Ubl conjugation pathway</keyword>
<evidence type="ECO:0000256" key="1">
    <source>
        <dbReference type="ARBA" id="ARBA00016067"/>
    </source>
</evidence>
<dbReference type="GO" id="GO:0005680">
    <property type="term" value="C:anaphase-promoting complex"/>
    <property type="evidence" value="ECO:0007669"/>
    <property type="project" value="InterPro"/>
</dbReference>
<evidence type="ECO:0000256" key="3">
    <source>
        <dbReference type="ARBA" id="ARBA00022776"/>
    </source>
</evidence>
<evidence type="ECO:0000256" key="2">
    <source>
        <dbReference type="ARBA" id="ARBA00022618"/>
    </source>
</evidence>
<comment type="caution">
    <text evidence="9">The sequence shown here is derived from an EMBL/GenBank/DDBJ whole genome shotgun (WGS) entry which is preliminary data.</text>
</comment>
<keyword evidence="2" id="KW-0132">Cell division</keyword>
<evidence type="ECO:0000259" key="8">
    <source>
        <dbReference type="Pfam" id="PF12896"/>
    </source>
</evidence>
<feature type="region of interest" description="Disordered" evidence="6">
    <location>
        <begin position="229"/>
        <end position="256"/>
    </location>
</feature>
<reference evidence="9 10" key="1">
    <citation type="journal article" date="2019" name="Sci. Rep.">
        <title>Comparative genomics of chytrid fungi reveal insights into the obligate biotrophic and pathogenic lifestyle of Synchytrium endobioticum.</title>
        <authorList>
            <person name="van de Vossenberg B.T.L.H."/>
            <person name="Warris S."/>
            <person name="Nguyen H.D.T."/>
            <person name="van Gent-Pelzer M.P.E."/>
            <person name="Joly D.L."/>
            <person name="van de Geest H.C."/>
            <person name="Bonants P.J.M."/>
            <person name="Smith D.S."/>
            <person name="Levesque C.A."/>
            <person name="van der Lee T.A.J."/>
        </authorList>
    </citation>
    <scope>NUCLEOTIDE SEQUENCE [LARGE SCALE GENOMIC DNA]</scope>
    <source>
        <strain evidence="9 10">JEL517</strain>
    </source>
</reference>
<dbReference type="EMBL" id="QEAO01000002">
    <property type="protein sequence ID" value="TPX37656.1"/>
    <property type="molecule type" value="Genomic_DNA"/>
</dbReference>
<dbReference type="RefSeq" id="XP_031027567.1">
    <property type="nucleotide sequence ID" value="XM_031166361.1"/>
</dbReference>
<feature type="domain" description="Anaphase-promoting complex subunit 4 long" evidence="8">
    <location>
        <begin position="263"/>
        <end position="454"/>
    </location>
</feature>
<dbReference type="InterPro" id="IPR024977">
    <property type="entry name" value="Apc4-like_WD40_dom"/>
</dbReference>
<evidence type="ECO:0000256" key="4">
    <source>
        <dbReference type="ARBA" id="ARBA00022786"/>
    </source>
</evidence>
<sequence>MTTQRTFERHEEKRWPDTLQWICWAKKRDLFAGASTAGDVFISRMSWKRVWNLKNSKFDQAQITALAWKPDATMLAIGTSLGKVYIHDVETSELVHVIQQSAPASSFTSPRITTLYWVDDVKINQKTQDVWQDSSRPYTDYLPSLSALPRPGAMVPQIGRDELKAESMHVLVVGDDQGRFSLNVDGAFHLGTTSLLSFQKLHLKDTCIIGASLTPDLTILSLAITAHSASLSDGPGSPLATPTRSSKKAPTSSKEPSHDFYIATIDTNLLHFRKNEVCALAFRSTQANVLLNYLDDAVKLLDAEYDNVNSLREQHIRTFVRILSDYGTGSTPYDEMMTMLWVGHRSGAIRQYLQHDLGERVLTKWENTVETAYLAMKKLIIINLRPGAQRLLLFLTELYGLSRFEEQHQQIGLNMSQVQFCLKRAGHLMAALDRLMTVLQDDMKNFTQFGGWLRNGKSVVQPAESQEESAQWDTKRIAKYLSTSFQHDILGSFFTSPTSPDVTITDATATTTNESAGFFYDLESETAKASLITIMSELRSVCNTIFDVPAAFMGSNVRLAGFAKVITDMDATQKIQLSMRLVNGPNGMVQYLAFQDPTFRDKSQIWIVRFNAQLRKPPKGFVSGYESPSSVKWSGEAVRLLLSDSQNSTPCEVQDLQLYDDDGLVIFSKTDGQQRLYMFPSYTDLPYRPVSASGLVSHSPSILTSSGIPPIPINLESPYSIDRFDVVSLSVHKDFASLLHSDKVRIRTLAVTDQQQTENDDDEEEGDEMDEDDVFESAQS</sequence>
<organism evidence="9 10">
    <name type="scientific">Synchytrium microbalum</name>
    <dbReference type="NCBI Taxonomy" id="1806994"/>
    <lineage>
        <taxon>Eukaryota</taxon>
        <taxon>Fungi</taxon>
        <taxon>Fungi incertae sedis</taxon>
        <taxon>Chytridiomycota</taxon>
        <taxon>Chytridiomycota incertae sedis</taxon>
        <taxon>Chytridiomycetes</taxon>
        <taxon>Synchytriales</taxon>
        <taxon>Synchytriaceae</taxon>
        <taxon>Synchytrium</taxon>
    </lineage>
</organism>
<evidence type="ECO:0000313" key="10">
    <source>
        <dbReference type="Proteomes" id="UP000319731"/>
    </source>
</evidence>
<dbReference type="OrthoDB" id="2110451at2759"/>
<evidence type="ECO:0000313" key="9">
    <source>
        <dbReference type="EMBL" id="TPX37656.1"/>
    </source>
</evidence>
<feature type="domain" description="Anaphase-promoting complex subunit 4-like WD40" evidence="7">
    <location>
        <begin position="23"/>
        <end position="118"/>
    </location>
</feature>
<dbReference type="GO" id="GO:0031145">
    <property type="term" value="P:anaphase-promoting complex-dependent catabolic process"/>
    <property type="evidence" value="ECO:0007669"/>
    <property type="project" value="InterPro"/>
</dbReference>
<dbReference type="SUPFAM" id="SSF50978">
    <property type="entry name" value="WD40 repeat-like"/>
    <property type="match status" value="1"/>
</dbReference>
<keyword evidence="5" id="KW-0131">Cell cycle</keyword>
<name>A0A507CHR6_9FUNG</name>
<dbReference type="GeneID" id="42001658"/>
<dbReference type="Gene3D" id="2.130.10.10">
    <property type="entry name" value="YVTN repeat-like/Quinoprotein amine dehydrogenase"/>
    <property type="match status" value="1"/>
</dbReference>
<evidence type="ECO:0000256" key="6">
    <source>
        <dbReference type="SAM" id="MobiDB-lite"/>
    </source>
</evidence>
<dbReference type="InterPro" id="IPR024790">
    <property type="entry name" value="APC4_long_dom"/>
</dbReference>
<dbReference type="PANTHER" id="PTHR13260">
    <property type="entry name" value="ANAPHASE PROMOTING COMPLEX SUBUNIT 4 APC4"/>
    <property type="match status" value="1"/>
</dbReference>
<dbReference type="GO" id="GO:0070979">
    <property type="term" value="P:protein K11-linked ubiquitination"/>
    <property type="evidence" value="ECO:0007669"/>
    <property type="project" value="TreeGrafter"/>
</dbReference>
<accession>A0A507CHR6</accession>
<dbReference type="Proteomes" id="UP000319731">
    <property type="component" value="Unassembled WGS sequence"/>
</dbReference>
<keyword evidence="3" id="KW-0498">Mitosis</keyword>
<dbReference type="AlphaFoldDB" id="A0A507CHR6"/>
<dbReference type="Pfam" id="PF12896">
    <property type="entry name" value="ANAPC4"/>
    <property type="match status" value="1"/>
</dbReference>
<protein>
    <recommendedName>
        <fullName evidence="1">Anaphase-promoting complex subunit 4</fullName>
    </recommendedName>
</protein>